<feature type="region of interest" description="Disordered" evidence="1">
    <location>
        <begin position="351"/>
        <end position="403"/>
    </location>
</feature>
<dbReference type="RefSeq" id="XP_058303976.1">
    <property type="nucleotide sequence ID" value="XM_058457077.1"/>
</dbReference>
<accession>A0A9W9M610</accession>
<feature type="compositionally biased region" description="Polar residues" evidence="1">
    <location>
        <begin position="522"/>
        <end position="541"/>
    </location>
</feature>
<feature type="region of interest" description="Disordered" evidence="1">
    <location>
        <begin position="690"/>
        <end position="714"/>
    </location>
</feature>
<dbReference type="AlphaFoldDB" id="A0A9W9M610"/>
<feature type="region of interest" description="Disordered" evidence="1">
    <location>
        <begin position="505"/>
        <end position="589"/>
    </location>
</feature>
<feature type="compositionally biased region" description="Polar residues" evidence="1">
    <location>
        <begin position="561"/>
        <end position="571"/>
    </location>
</feature>
<dbReference type="Proteomes" id="UP001150904">
    <property type="component" value="Unassembled WGS sequence"/>
</dbReference>
<evidence type="ECO:0000313" key="2">
    <source>
        <dbReference type="EMBL" id="KAJ5191036.1"/>
    </source>
</evidence>
<gene>
    <name evidence="2" type="ORF">N7498_010021</name>
</gene>
<keyword evidence="3" id="KW-1185">Reference proteome</keyword>
<feature type="compositionally biased region" description="Polar residues" evidence="1">
    <location>
        <begin position="728"/>
        <end position="740"/>
    </location>
</feature>
<feature type="region of interest" description="Disordered" evidence="1">
    <location>
        <begin position="1"/>
        <end position="47"/>
    </location>
</feature>
<evidence type="ECO:0000313" key="3">
    <source>
        <dbReference type="Proteomes" id="UP001150904"/>
    </source>
</evidence>
<dbReference type="OrthoDB" id="5372553at2759"/>
<reference evidence="2" key="2">
    <citation type="journal article" date="2023" name="IMA Fungus">
        <title>Comparative genomic study of the Penicillium genus elucidates a diverse pangenome and 15 lateral gene transfer events.</title>
        <authorList>
            <person name="Petersen C."/>
            <person name="Sorensen T."/>
            <person name="Nielsen M.R."/>
            <person name="Sondergaard T.E."/>
            <person name="Sorensen J.L."/>
            <person name="Fitzpatrick D.A."/>
            <person name="Frisvad J.C."/>
            <person name="Nielsen K.L."/>
        </authorList>
    </citation>
    <scope>NUCLEOTIDE SEQUENCE</scope>
    <source>
        <strain evidence="2">IBT 15544</strain>
    </source>
</reference>
<feature type="region of interest" description="Disordered" evidence="1">
    <location>
        <begin position="665"/>
        <end position="684"/>
    </location>
</feature>
<name>A0A9W9M610_9EURO</name>
<proteinExistence type="predicted"/>
<feature type="compositionally biased region" description="Basic and acidic residues" evidence="1">
    <location>
        <begin position="544"/>
        <end position="554"/>
    </location>
</feature>
<feature type="compositionally biased region" description="Low complexity" evidence="1">
    <location>
        <begin position="357"/>
        <end position="385"/>
    </location>
</feature>
<protein>
    <recommendedName>
        <fullName evidence="4">Ataxin-2 C-terminal domain-containing protein</fullName>
    </recommendedName>
</protein>
<feature type="compositionally biased region" description="Basic and acidic residues" evidence="1">
    <location>
        <begin position="35"/>
        <end position="47"/>
    </location>
</feature>
<feature type="region of interest" description="Disordered" evidence="1">
    <location>
        <begin position="217"/>
        <end position="285"/>
    </location>
</feature>
<evidence type="ECO:0008006" key="4">
    <source>
        <dbReference type="Google" id="ProtNLM"/>
    </source>
</evidence>
<sequence>MFKPNKKGEDHPRERQMDDPGPIRRPRAFTNISPEHPDHVQKGDIGSSRRERLFTEESKERLRQIQLMRLGSNFILILAHCNAKHDFLQDDLGSARRERVSTEDDPRNNSNVRLEDLEARRQSNIPGTEMFKRANKERSALAAWASVRDDSQDTRYEELEDLNGGQSHRAGLNARFDSIRDIPAKRACANPKANFQPAHSRRFSSIAAPRANPVVNADSRTRATPADSTRAGRGQIIKNPPRGSASLDRGGGVTGSRTRVSGPVATRGHGASRSRDYSTPVRAQQDFSRKITSPDVFMALLRDRRHAAESLSAPVLTPSQRPQRASQSEAPAHATVSSSPATVAAFNVTRQSASPLRTPRATARTAAQQPIVNTTSEHPHPSTTPRDAPRIVPQSGSPQPFVDTLSRSTFAESGPTNLLLDLAEPARCQDVAATSDYSQLQGLNFGGVPMLDWSVSFRPVSQQQTPVDPSFAMRAQVHEHNSRRDNCPPVITKFGSNNPFAEFTPFVNSTPATGHNPFTDPPLTSSTGNNPFRTDSSSVISRSADYDSFRDYRSPGDPPSSGESKLSTSGAPPTPSLLSPKKTKGSDFTPSFEKLCVSGSPTRKPASIPKPLGTLAHSEHAVSWLNHHAIRKAKVIGVKASLDAKHREAHVSVYEHPVQLQLKPKALGPSLGSSVTSSQRSLTRNGQQIAGNYQSPQRATVRVLGPAPGPLSVRSQRQDDLNLASHAATGSQQRDTSNISVLGPAPAQSSSRSQGHMTENRNSSTGNPNPGTSDSRSTATDSQGRNGPKPKVLGIQPYNPRNKKGKL</sequence>
<dbReference type="GeneID" id="83184378"/>
<feature type="compositionally biased region" description="Polar residues" evidence="1">
    <location>
        <begin position="747"/>
        <end position="785"/>
    </location>
</feature>
<feature type="compositionally biased region" description="Polar residues" evidence="1">
    <location>
        <begin position="671"/>
        <end position="684"/>
    </location>
</feature>
<reference evidence="2" key="1">
    <citation type="submission" date="2022-12" db="EMBL/GenBank/DDBJ databases">
        <authorList>
            <person name="Petersen C."/>
        </authorList>
    </citation>
    <scope>NUCLEOTIDE SEQUENCE</scope>
    <source>
        <strain evidence="2">IBT 15544</strain>
    </source>
</reference>
<feature type="compositionally biased region" description="Polar residues" evidence="1">
    <location>
        <begin position="317"/>
        <end position="329"/>
    </location>
</feature>
<dbReference type="EMBL" id="JAPQKR010000016">
    <property type="protein sequence ID" value="KAJ5191036.1"/>
    <property type="molecule type" value="Genomic_DNA"/>
</dbReference>
<organism evidence="2 3">
    <name type="scientific">Penicillium cinerascens</name>
    <dbReference type="NCBI Taxonomy" id="70096"/>
    <lineage>
        <taxon>Eukaryota</taxon>
        <taxon>Fungi</taxon>
        <taxon>Dikarya</taxon>
        <taxon>Ascomycota</taxon>
        <taxon>Pezizomycotina</taxon>
        <taxon>Eurotiomycetes</taxon>
        <taxon>Eurotiomycetidae</taxon>
        <taxon>Eurotiales</taxon>
        <taxon>Aspergillaceae</taxon>
        <taxon>Penicillium</taxon>
    </lineage>
</organism>
<comment type="caution">
    <text evidence="2">The sequence shown here is derived from an EMBL/GenBank/DDBJ whole genome shotgun (WGS) entry which is preliminary data.</text>
</comment>
<evidence type="ECO:0000256" key="1">
    <source>
        <dbReference type="SAM" id="MobiDB-lite"/>
    </source>
</evidence>
<feature type="compositionally biased region" description="Basic and acidic residues" evidence="1">
    <location>
        <begin position="1"/>
        <end position="22"/>
    </location>
</feature>
<feature type="region of interest" description="Disordered" evidence="1">
    <location>
        <begin position="726"/>
        <end position="807"/>
    </location>
</feature>
<feature type="region of interest" description="Disordered" evidence="1">
    <location>
        <begin position="310"/>
        <end position="338"/>
    </location>
</feature>